<gene>
    <name evidence="10" type="primary">SVP</name>
</gene>
<dbReference type="InterPro" id="IPR036879">
    <property type="entry name" value="TF_MADSbox_sf"/>
</dbReference>
<proteinExistence type="evidence at transcript level"/>
<dbReference type="Pfam" id="PF01486">
    <property type="entry name" value="K-box"/>
    <property type="match status" value="1"/>
</dbReference>
<feature type="domain" description="MADS-box" evidence="8">
    <location>
        <begin position="1"/>
        <end position="61"/>
    </location>
</feature>
<dbReference type="FunFam" id="3.40.1810.10:FF:000007">
    <property type="entry name" value="Transcription factor, MADS-box"/>
    <property type="match status" value="1"/>
</dbReference>
<evidence type="ECO:0000256" key="4">
    <source>
        <dbReference type="ARBA" id="ARBA00023163"/>
    </source>
</evidence>
<evidence type="ECO:0000313" key="10">
    <source>
        <dbReference type="EMBL" id="QXO37013.1"/>
    </source>
</evidence>
<feature type="region of interest" description="Disordered" evidence="7">
    <location>
        <begin position="188"/>
        <end position="218"/>
    </location>
</feature>
<dbReference type="GO" id="GO:0045944">
    <property type="term" value="P:positive regulation of transcription by RNA polymerase II"/>
    <property type="evidence" value="ECO:0007669"/>
    <property type="project" value="InterPro"/>
</dbReference>
<dbReference type="GO" id="GO:0046983">
    <property type="term" value="F:protein dimerization activity"/>
    <property type="evidence" value="ECO:0007669"/>
    <property type="project" value="InterPro"/>
</dbReference>
<evidence type="ECO:0000259" key="9">
    <source>
        <dbReference type="PROSITE" id="PS51297"/>
    </source>
</evidence>
<keyword evidence="2" id="KW-0805">Transcription regulation</keyword>
<dbReference type="GO" id="GO:0005634">
    <property type="term" value="C:nucleus"/>
    <property type="evidence" value="ECO:0007669"/>
    <property type="project" value="UniProtKB-SubCell"/>
</dbReference>
<dbReference type="EMBL" id="MT522023">
    <property type="protein sequence ID" value="QXO37013.1"/>
    <property type="molecule type" value="mRNA"/>
</dbReference>
<name>A0A8F5SQL5_9ASPA</name>
<dbReference type="GO" id="GO:0000977">
    <property type="term" value="F:RNA polymerase II transcription regulatory region sequence-specific DNA binding"/>
    <property type="evidence" value="ECO:0007669"/>
    <property type="project" value="InterPro"/>
</dbReference>
<dbReference type="Pfam" id="PF00319">
    <property type="entry name" value="SRF-TF"/>
    <property type="match status" value="1"/>
</dbReference>
<dbReference type="SMART" id="SM00432">
    <property type="entry name" value="MADS"/>
    <property type="match status" value="1"/>
</dbReference>
<evidence type="ECO:0000256" key="7">
    <source>
        <dbReference type="SAM" id="MobiDB-lite"/>
    </source>
</evidence>
<reference evidence="10" key="1">
    <citation type="submission" date="2020-05" db="EMBL/GenBank/DDBJ databases">
        <title>Regulation of flowering development in Paphiopedilum callosum.</title>
        <authorList>
            <person name="Li J."/>
            <person name="Zeng S."/>
            <person name="Fang L."/>
            <person name="Yin Y."/>
        </authorList>
    </citation>
    <scope>NUCLEOTIDE SEQUENCE</scope>
</reference>
<dbReference type="AlphaFoldDB" id="A0A8F5SQL5"/>
<keyword evidence="6" id="KW-0175">Coiled coil</keyword>
<dbReference type="InterPro" id="IPR050142">
    <property type="entry name" value="MADS-box/MEF2_TF"/>
</dbReference>
<dbReference type="PANTHER" id="PTHR48019">
    <property type="entry name" value="SERUM RESPONSE FACTOR HOMOLOG"/>
    <property type="match status" value="1"/>
</dbReference>
<dbReference type="InterPro" id="IPR002487">
    <property type="entry name" value="TF_Kbox"/>
</dbReference>
<dbReference type="PROSITE" id="PS50066">
    <property type="entry name" value="MADS_BOX_2"/>
    <property type="match status" value="1"/>
</dbReference>
<dbReference type="InterPro" id="IPR033896">
    <property type="entry name" value="MEF2-like_N"/>
</dbReference>
<dbReference type="Gene3D" id="3.40.1810.10">
    <property type="entry name" value="Transcription factor, MADS-box"/>
    <property type="match status" value="1"/>
</dbReference>
<sequence>MAREKIQIKKIHNTTARQVTFSKRRRGLFKKAEELAILCDAEVGLLVFSSTGKLFEFSSSSMMEIFERRSMHSKNIPKPDQPSLDHLQLENQNSAKLSKQVEEVSRQLRNMRGEDLQGLTVEELQQLENTLETGLTRVLHRKSEQIMEQISDLRKKGLQLMEENTRLRQQVEEMSKMGKQVKVESENVFHEDGQSSESDTNLTHLGTPCENDDSSDTSLRLGLSYTGWK</sequence>
<keyword evidence="4" id="KW-0804">Transcription</keyword>
<feature type="coiled-coil region" evidence="6">
    <location>
        <begin position="87"/>
        <end position="114"/>
    </location>
</feature>
<dbReference type="PROSITE" id="PS00350">
    <property type="entry name" value="MADS_BOX_1"/>
    <property type="match status" value="1"/>
</dbReference>
<evidence type="ECO:0000256" key="1">
    <source>
        <dbReference type="ARBA" id="ARBA00004123"/>
    </source>
</evidence>
<keyword evidence="5" id="KW-0539">Nucleus</keyword>
<feature type="domain" description="K-box" evidence="9">
    <location>
        <begin position="87"/>
        <end position="177"/>
    </location>
</feature>
<evidence type="ECO:0000259" key="8">
    <source>
        <dbReference type="PROSITE" id="PS50066"/>
    </source>
</evidence>
<protein>
    <submittedName>
        <fullName evidence="10">MADS-box protein SVP</fullName>
    </submittedName>
</protein>
<accession>A0A8F5SQL5</accession>
<dbReference type="SUPFAM" id="SSF55455">
    <property type="entry name" value="SRF-like"/>
    <property type="match status" value="1"/>
</dbReference>
<evidence type="ECO:0000256" key="3">
    <source>
        <dbReference type="ARBA" id="ARBA00023125"/>
    </source>
</evidence>
<feature type="compositionally biased region" description="Polar residues" evidence="7">
    <location>
        <begin position="195"/>
        <end position="204"/>
    </location>
</feature>
<organism evidence="10">
    <name type="scientific">Paphiopedilum callosum</name>
    <dbReference type="NCBI Taxonomy" id="53075"/>
    <lineage>
        <taxon>Eukaryota</taxon>
        <taxon>Viridiplantae</taxon>
        <taxon>Streptophyta</taxon>
        <taxon>Embryophyta</taxon>
        <taxon>Tracheophyta</taxon>
        <taxon>Spermatophyta</taxon>
        <taxon>Magnoliopsida</taxon>
        <taxon>Liliopsida</taxon>
        <taxon>Asparagales</taxon>
        <taxon>Orchidaceae</taxon>
        <taxon>Cypripedioideae</taxon>
        <taxon>Paphiopedilum</taxon>
    </lineage>
</organism>
<dbReference type="CDD" id="cd00265">
    <property type="entry name" value="MADS_MEF2_like"/>
    <property type="match status" value="1"/>
</dbReference>
<comment type="subcellular location">
    <subcellularLocation>
        <location evidence="1">Nucleus</location>
    </subcellularLocation>
</comment>
<evidence type="ECO:0000256" key="2">
    <source>
        <dbReference type="ARBA" id="ARBA00023015"/>
    </source>
</evidence>
<dbReference type="GO" id="GO:0003700">
    <property type="term" value="F:DNA-binding transcription factor activity"/>
    <property type="evidence" value="ECO:0007669"/>
    <property type="project" value="InterPro"/>
</dbReference>
<dbReference type="InterPro" id="IPR002100">
    <property type="entry name" value="TF_MADSbox"/>
</dbReference>
<evidence type="ECO:0000256" key="5">
    <source>
        <dbReference type="ARBA" id="ARBA00023242"/>
    </source>
</evidence>
<keyword evidence="3" id="KW-0238">DNA-binding</keyword>
<dbReference type="PRINTS" id="PR00404">
    <property type="entry name" value="MADSDOMAIN"/>
</dbReference>
<dbReference type="PROSITE" id="PS51297">
    <property type="entry name" value="K_BOX"/>
    <property type="match status" value="1"/>
</dbReference>
<evidence type="ECO:0000256" key="6">
    <source>
        <dbReference type="SAM" id="Coils"/>
    </source>
</evidence>